<feature type="chain" id="PRO_5011494707" description="Lipoprotein" evidence="2">
    <location>
        <begin position="23"/>
        <end position="173"/>
    </location>
</feature>
<feature type="compositionally biased region" description="Low complexity" evidence="1">
    <location>
        <begin position="27"/>
        <end position="53"/>
    </location>
</feature>
<evidence type="ECO:0000256" key="2">
    <source>
        <dbReference type="SAM" id="SignalP"/>
    </source>
</evidence>
<keyword evidence="4" id="KW-1185">Reference proteome</keyword>
<feature type="region of interest" description="Disordered" evidence="1">
    <location>
        <begin position="27"/>
        <end position="54"/>
    </location>
</feature>
<proteinExistence type="predicted"/>
<dbReference type="PROSITE" id="PS51257">
    <property type="entry name" value="PROKAR_LIPOPROTEIN"/>
    <property type="match status" value="1"/>
</dbReference>
<feature type="signal peptide" evidence="2">
    <location>
        <begin position="1"/>
        <end position="22"/>
    </location>
</feature>
<organism evidence="3 4">
    <name type="scientific">Paracidovorax valerianellae</name>
    <dbReference type="NCBI Taxonomy" id="187868"/>
    <lineage>
        <taxon>Bacteria</taxon>
        <taxon>Pseudomonadati</taxon>
        <taxon>Pseudomonadota</taxon>
        <taxon>Betaproteobacteria</taxon>
        <taxon>Burkholderiales</taxon>
        <taxon>Comamonadaceae</taxon>
        <taxon>Paracidovorax</taxon>
    </lineage>
</organism>
<gene>
    <name evidence="3" type="ORF">SAMN05192589_102226</name>
</gene>
<keyword evidence="2" id="KW-0732">Signal</keyword>
<dbReference type="AlphaFoldDB" id="A0A1G6LPS5"/>
<sequence length="173" mass="18038">MRLSPSLPFLAALMLASGCASNVPLTPAASTATTTSSSAKPAAPGAATAPAASDRWAGVQAQVGRKPSEGTDFLRTGPMGVRVKELLGPVNHPEFLQNMAITTPLRQEGGLLYITGRSSQQPDAQAAAVVVDPSRDAMRVWLQTGDAEWDVQDAGAPVPLPADVRKVLEDARR</sequence>
<evidence type="ECO:0000256" key="1">
    <source>
        <dbReference type="SAM" id="MobiDB-lite"/>
    </source>
</evidence>
<evidence type="ECO:0000313" key="4">
    <source>
        <dbReference type="Proteomes" id="UP000198781"/>
    </source>
</evidence>
<dbReference type="RefSeq" id="WP_092740486.1">
    <property type="nucleotide sequence ID" value="NZ_FMZC01000002.1"/>
</dbReference>
<dbReference type="EMBL" id="FMZC01000002">
    <property type="protein sequence ID" value="SDC45189.1"/>
    <property type="molecule type" value="Genomic_DNA"/>
</dbReference>
<name>A0A1G6LPS5_9BURK</name>
<protein>
    <recommendedName>
        <fullName evidence="5">Lipoprotein</fullName>
    </recommendedName>
</protein>
<evidence type="ECO:0008006" key="5">
    <source>
        <dbReference type="Google" id="ProtNLM"/>
    </source>
</evidence>
<dbReference type="OrthoDB" id="8812365at2"/>
<evidence type="ECO:0000313" key="3">
    <source>
        <dbReference type="EMBL" id="SDC45189.1"/>
    </source>
</evidence>
<reference evidence="3 4" key="1">
    <citation type="submission" date="2016-10" db="EMBL/GenBank/DDBJ databases">
        <authorList>
            <person name="de Groot N.N."/>
        </authorList>
    </citation>
    <scope>NUCLEOTIDE SEQUENCE [LARGE SCALE GENOMIC DNA]</scope>
    <source>
        <strain evidence="3 4">DSM 16619</strain>
    </source>
</reference>
<accession>A0A1G6LPS5</accession>
<dbReference type="Proteomes" id="UP000198781">
    <property type="component" value="Unassembled WGS sequence"/>
</dbReference>